<dbReference type="GO" id="GO:0005524">
    <property type="term" value="F:ATP binding"/>
    <property type="evidence" value="ECO:0007669"/>
    <property type="project" value="UniProtKB-KW"/>
</dbReference>
<dbReference type="InterPro" id="IPR036940">
    <property type="entry name" value="PI3/4_kinase_cat_sf"/>
</dbReference>
<dbReference type="InterPro" id="IPR056802">
    <property type="entry name" value="ATR-like_M-HEAT"/>
</dbReference>
<dbReference type="InterPro" id="IPR050517">
    <property type="entry name" value="DDR_Repair_Kinase"/>
</dbReference>
<evidence type="ECO:0000256" key="9">
    <source>
        <dbReference type="ARBA" id="ARBA00022840"/>
    </source>
</evidence>
<evidence type="ECO:0000256" key="5">
    <source>
        <dbReference type="ARBA" id="ARBA00022679"/>
    </source>
</evidence>
<evidence type="ECO:0000259" key="14">
    <source>
        <dbReference type="PROSITE" id="PS51189"/>
    </source>
</evidence>
<feature type="domain" description="FAT" evidence="14">
    <location>
        <begin position="1455"/>
        <end position="2063"/>
    </location>
</feature>
<dbReference type="WBParaSite" id="ACRNAN_Path_1288.g5029.t1">
    <property type="protein sequence ID" value="ACRNAN_Path_1288.g5029.t1"/>
    <property type="gene ID" value="ACRNAN_Path_1288.g5029"/>
</dbReference>
<organism evidence="16 17">
    <name type="scientific">Acrobeloides nanus</name>
    <dbReference type="NCBI Taxonomy" id="290746"/>
    <lineage>
        <taxon>Eukaryota</taxon>
        <taxon>Metazoa</taxon>
        <taxon>Ecdysozoa</taxon>
        <taxon>Nematoda</taxon>
        <taxon>Chromadorea</taxon>
        <taxon>Rhabditida</taxon>
        <taxon>Tylenchina</taxon>
        <taxon>Cephalobomorpha</taxon>
        <taxon>Cephaloboidea</taxon>
        <taxon>Cephalobidae</taxon>
        <taxon>Acrobeloides</taxon>
    </lineage>
</organism>
<evidence type="ECO:0000313" key="17">
    <source>
        <dbReference type="WBParaSite" id="ACRNAN_Path_1288.g5029.t1"/>
    </source>
</evidence>
<evidence type="ECO:0000256" key="7">
    <source>
        <dbReference type="ARBA" id="ARBA00022763"/>
    </source>
</evidence>
<evidence type="ECO:0000256" key="3">
    <source>
        <dbReference type="ARBA" id="ARBA00012513"/>
    </source>
</evidence>
<evidence type="ECO:0000313" key="16">
    <source>
        <dbReference type="Proteomes" id="UP000887540"/>
    </source>
</evidence>
<comment type="subcellular location">
    <subcellularLocation>
        <location evidence="1">Nucleus</location>
    </subcellularLocation>
</comment>
<dbReference type="Gene3D" id="1.10.1070.11">
    <property type="entry name" value="Phosphatidylinositol 3-/4-kinase, catalytic domain"/>
    <property type="match status" value="1"/>
</dbReference>
<dbReference type="Pfam" id="PF02260">
    <property type="entry name" value="FATC"/>
    <property type="match status" value="1"/>
</dbReference>
<evidence type="ECO:0000256" key="2">
    <source>
        <dbReference type="ARBA" id="ARBA00010769"/>
    </source>
</evidence>
<dbReference type="InterPro" id="IPR011009">
    <property type="entry name" value="Kinase-like_dom_sf"/>
</dbReference>
<dbReference type="GO" id="GO:0006281">
    <property type="term" value="P:DNA repair"/>
    <property type="evidence" value="ECO:0007669"/>
    <property type="project" value="UniProtKB-KW"/>
</dbReference>
<dbReference type="InterPro" id="IPR014009">
    <property type="entry name" value="PIK_FAT"/>
</dbReference>
<reference evidence="17" key="1">
    <citation type="submission" date="2022-11" db="UniProtKB">
        <authorList>
            <consortium name="WormBaseParasite"/>
        </authorList>
    </citation>
    <scope>IDENTIFICATION</scope>
</reference>
<dbReference type="Pfam" id="PF00454">
    <property type="entry name" value="PI3_PI4_kinase"/>
    <property type="match status" value="1"/>
</dbReference>
<dbReference type="InterPro" id="IPR057564">
    <property type="entry name" value="HEAT_ATR"/>
</dbReference>
<dbReference type="InterPro" id="IPR000403">
    <property type="entry name" value="PI3/4_kinase_cat_dom"/>
</dbReference>
<dbReference type="Pfam" id="PF02259">
    <property type="entry name" value="FAT"/>
    <property type="match status" value="1"/>
</dbReference>
<dbReference type="InterPro" id="IPR018936">
    <property type="entry name" value="PI3/4_kinase_CS"/>
</dbReference>
<dbReference type="Proteomes" id="UP000887540">
    <property type="component" value="Unplaced"/>
</dbReference>
<dbReference type="PROSITE" id="PS51190">
    <property type="entry name" value="FATC"/>
    <property type="match status" value="1"/>
</dbReference>
<evidence type="ECO:0000256" key="10">
    <source>
        <dbReference type="ARBA" id="ARBA00023204"/>
    </source>
</evidence>
<protein>
    <recommendedName>
        <fullName evidence="12">Serine/threonine-protein kinase ATR</fullName>
        <ecNumber evidence="3">2.7.11.1</ecNumber>
    </recommendedName>
</protein>
<dbReference type="GO" id="GO:0005634">
    <property type="term" value="C:nucleus"/>
    <property type="evidence" value="ECO:0007669"/>
    <property type="project" value="UniProtKB-SubCell"/>
</dbReference>
<evidence type="ECO:0000256" key="8">
    <source>
        <dbReference type="ARBA" id="ARBA00022777"/>
    </source>
</evidence>
<proteinExistence type="inferred from homology"/>
<dbReference type="GO" id="GO:0000077">
    <property type="term" value="P:DNA damage checkpoint signaling"/>
    <property type="evidence" value="ECO:0007669"/>
    <property type="project" value="TreeGrafter"/>
</dbReference>
<keyword evidence="9" id="KW-0067">ATP-binding</keyword>
<evidence type="ECO:0000259" key="15">
    <source>
        <dbReference type="PROSITE" id="PS51190"/>
    </source>
</evidence>
<dbReference type="PROSITE" id="PS00916">
    <property type="entry name" value="PI3_4_KINASE_2"/>
    <property type="match status" value="1"/>
</dbReference>
<dbReference type="PROSITE" id="PS51189">
    <property type="entry name" value="FAT"/>
    <property type="match status" value="1"/>
</dbReference>
<dbReference type="SUPFAM" id="SSF56112">
    <property type="entry name" value="Protein kinase-like (PK-like)"/>
    <property type="match status" value="1"/>
</dbReference>
<dbReference type="PANTHER" id="PTHR11139:SF69">
    <property type="entry name" value="SERINE_THREONINE-PROTEIN KINASE ATR"/>
    <property type="match status" value="1"/>
</dbReference>
<comment type="similarity">
    <text evidence="2">Belongs to the PI3/PI4-kinase family. ATM subfamily.</text>
</comment>
<evidence type="ECO:0000256" key="1">
    <source>
        <dbReference type="ARBA" id="ARBA00004123"/>
    </source>
</evidence>
<dbReference type="PANTHER" id="PTHR11139">
    <property type="entry name" value="ATAXIA TELANGIECTASIA MUTATED ATM -RELATED"/>
    <property type="match status" value="1"/>
</dbReference>
<dbReference type="EC" id="2.7.11.1" evidence="3"/>
<keyword evidence="4" id="KW-0723">Serine/threonine-protein kinase</keyword>
<keyword evidence="6" id="KW-0547">Nucleotide-binding</keyword>
<sequence>MEMNEPFEFIYSLFYSPRFQILLDKSDKFVEYQEGQSDTQIQITKEDCSTVCEEIKLRLIDKKLHPYLHYEVAEKIFCDQVSFLINNLLILRDIFPQEGYLWVISGIMNARFNSSVTLRANVKTQLDDNFRTVVKFLNPDFEKFFVNSMAESVYGLNNEETSLCFNRGKKFFLNVNSGSEFEMTAIDIEVADELTRNEVLTFLLSYFLGTVSDYSILSNVNLYTFWLSLLKMIDDRRYTALSLNLMHRFVSADLGSGELLILLLDVLFALQEFLFSQIGETSAQLQAELQGPIASCLYTISDLFKEMKPRQIFKEFDFDNYFQFVNRAIRLLKLNHDMSIEIEPCLKKFFLDGLFVAKLNTDSEEMKSSTLNMVTATKSFVRYLFECEKRSSGFLSSCFSFLASVLPHEEMLDFIKEINNLDSNVEISTQHENPVTLRKLVLSSLSDDLNATDLLKNLIPTLDEIQSLILQIQKSTFNRDLLLFTMESVTKFIDLYESEDTIISFLSLPWIMDVSWEEWSRFQKIFPLLDDIKKVENIFRDLFVALESLPALTYSSDAHFFIELIGILLARARNNFSVLFQNYNLYGKVLSTIARCFCALSDYADFDDFGIQCEVCTSEKFKSREIDLTFPYLFIEFFKYIIEDDNTTETNSTKIECINMLYSILKHIKELDNSLQELIRLSFNLLKYDEDIQLAYLHSLEELLSSQLPLPLFDELKEAIYQMLTINNHSRMGQDSVPSDASINCLIACASYSIDEEFALNCYFRLIIHAIIYPTLVPRVKEMNTEIANNEEIYTQDLYLRRASRIWKAITTEFLRYLKLKFQHIADGNENLKHQKKIDLIESSFNIIAEIFNINPKTLKSATIYVHLVPNLLWYTSDVKFEASFVFERICAFTQFEPSKVICECFPNILAMLVRSKEDYGPLTLKLNRRIIKFSGTNPNYFYLKKRFSCVVTLLKHLSVNQAYCMTELSGINMIIENRVDPFTLSGFVKEFYLGILLEFRRALMPTDHIHFYQRTEIIRSLCLIMENLDQELLNDTAGKMLNLLKALNHLGDIVVEPWYIFMSTLTLDVFIEMSHQILIAIIPLLKIPSSKTLFEFLYQQLGSKRNKTNDLFESIHLVLNAEDSALLNEHLLRSSESEEPGKILEACTKLLMEEGIEIQSFVLSKMISTIELNIALEDALVGKMIDALFYALRKSTSDDVRSKIGLCLGRIGAIDPGRIGFSLDSQDRRSMPENFSFGYFLQQVLEIASRVYSECTYVDKADEIAYCIQCLLKTKSDECEAIFGYLKPETKREIGPLRNTNFICESQPPRLIDSTPIVKASEVNNYSIWAYQFYASCLKRVRNDLDYAIFKCVLEFSRAGCDCFAELFNFVFKHFVFKLVCDNSKSILEDAAEEMLAVFERALESDINHWTQTAAHKIFLVLEFLEKVYIQESKKKKSDSQIVLGYRMEDKRLLSVAVAQKCNFTCRALRWLEQFGFDNMDPVSENKENESKDADNRIQFDTLEKIYSQLDDADGVRGAFDVIQQNWLPDSQERILAFEAAGEFNEALHLYQKLPGRKEIALTKCLLRLNQPQLALGIASKALTDKNNKDFMQKLKDYQIEATWRLAEWDELDKLLNTTKSLDDSSNTPIVHSWGSNLASILSSVKHHQEEEIEIRIERARTRVMNSLQAMVLENSDTYSQAYKYLLRLHMLFEIEHASKNLKVMEGPPNDSIFVDLLDNWKLRSDSVIQSQSILEPIYIVRRDLLQMQGSYNFHIGQSFLESCKLARQSNHLHLIEAYLLEARCLCGDDIPIDIEESRYYFQKGNSTQAINILNKAIEKHFSELRQLMNRKGTSKSSQGTKEEFIKAELLLNEYYQKAGAKHIKDMKSTFEFLDQLDIRTEHFYYSYALFLESYMESNKEKITIYEVKQLVEMYRNVLLQGSQHLYHAMPRMLTLWLDYTEKPFDERRRVEMAKTINSDPAYQDAFQPRIVKGRGGKGVGNMSISPFSGKEDQDIIQLNEVVEKAFRDLNHYYFYTAFSQLISRIEHKHIYVWSTLRIILSGLVVDFPLQCLWQFLGVYLSVFDSAKERRTRCSEFLNIAYKKDASLSNHVTVYQALANGLMRVAEDKEVKNSLKKFSERWPFLAQFFKGYYIDERNKRHKLPDNVKIIIPFAAILEKSVSRAIYTTSQVPRRNTTTFPQVYIIGIDENYAQLNSLERPKKLTFRCSDGKNYPVLIKGGDELRKDTRVMQFNRLMNSLLAQDSSSRNRQLSVRTYSVIPLKEKGGIIEWVPELVTLRSAIREMQVAKQLDKNYVKGTAIASIWKPAAMESSRIQTLRKIHEKLPGVLGEYLRRAFPDPCKWYRARKSFTHTTATMSMIGFILGLGDRHLENIMLDEKTGDLVFVDMNILFNKGEELTVPEVVPFRLTLNMVDAFGPTGVEGSFRKACEIVVKIMREEKEMLSTVLNAFIHDPLVEFKTFESRNQQNRNQLMKTALEHDGHKVIKLIKARLSGHIVTMKCHPFDETSGELPLSVEGQVNKLIELARSENLLSKMFIGWAAYL</sequence>
<dbReference type="PROSITE" id="PS50290">
    <property type="entry name" value="PI3_4_KINASE_3"/>
    <property type="match status" value="1"/>
</dbReference>
<dbReference type="SMART" id="SM01343">
    <property type="entry name" value="FATC"/>
    <property type="match status" value="1"/>
</dbReference>
<evidence type="ECO:0000256" key="12">
    <source>
        <dbReference type="ARBA" id="ARBA00024420"/>
    </source>
</evidence>
<dbReference type="SMART" id="SM00146">
    <property type="entry name" value="PI3Kc"/>
    <property type="match status" value="1"/>
</dbReference>
<keyword evidence="10" id="KW-0234">DNA repair</keyword>
<feature type="domain" description="PI3K/PI4K catalytic" evidence="13">
    <location>
        <begin position="2188"/>
        <end position="2496"/>
    </location>
</feature>
<dbReference type="InterPro" id="IPR003151">
    <property type="entry name" value="PIK-rel_kinase_FAT"/>
</dbReference>
<evidence type="ECO:0000259" key="13">
    <source>
        <dbReference type="PROSITE" id="PS50290"/>
    </source>
</evidence>
<evidence type="ECO:0000256" key="6">
    <source>
        <dbReference type="ARBA" id="ARBA00022741"/>
    </source>
</evidence>
<keyword evidence="8" id="KW-0418">Kinase</keyword>
<dbReference type="Pfam" id="PF23593">
    <property type="entry name" value="HEAT_ATR"/>
    <property type="match status" value="1"/>
</dbReference>
<dbReference type="GO" id="GO:0004674">
    <property type="term" value="F:protein serine/threonine kinase activity"/>
    <property type="evidence" value="ECO:0007669"/>
    <property type="project" value="UniProtKB-KW"/>
</dbReference>
<dbReference type="GO" id="GO:0000723">
    <property type="term" value="P:telomere maintenance"/>
    <property type="evidence" value="ECO:0007669"/>
    <property type="project" value="TreeGrafter"/>
</dbReference>
<dbReference type="InterPro" id="IPR003152">
    <property type="entry name" value="FATC_dom"/>
</dbReference>
<keyword evidence="16" id="KW-1185">Reference proteome</keyword>
<dbReference type="CDD" id="cd00892">
    <property type="entry name" value="PIKKc_ATR"/>
    <property type="match status" value="1"/>
</dbReference>
<keyword evidence="5" id="KW-0808">Transferase</keyword>
<dbReference type="GO" id="GO:0005694">
    <property type="term" value="C:chromosome"/>
    <property type="evidence" value="ECO:0007669"/>
    <property type="project" value="TreeGrafter"/>
</dbReference>
<dbReference type="Gene3D" id="3.30.1010.10">
    <property type="entry name" value="Phosphatidylinositol 3-kinase Catalytic Subunit, Chain A, domain 4"/>
    <property type="match status" value="1"/>
</dbReference>
<keyword evidence="11" id="KW-0539">Nucleus</keyword>
<feature type="domain" description="FATC" evidence="15">
    <location>
        <begin position="2511"/>
        <end position="2543"/>
    </location>
</feature>
<keyword evidence="7" id="KW-0227">DNA damage</keyword>
<evidence type="ECO:0000256" key="4">
    <source>
        <dbReference type="ARBA" id="ARBA00022527"/>
    </source>
</evidence>
<name>A0A914BYR2_9BILA</name>
<dbReference type="Pfam" id="PF25030">
    <property type="entry name" value="M-HEAT_ATR"/>
    <property type="match status" value="1"/>
</dbReference>
<evidence type="ECO:0000256" key="11">
    <source>
        <dbReference type="ARBA" id="ARBA00023242"/>
    </source>
</evidence>
<accession>A0A914BYR2</accession>